<keyword evidence="9" id="KW-1185">Reference proteome</keyword>
<comment type="caution">
    <text evidence="8">The sequence shown here is derived from an EMBL/GenBank/DDBJ whole genome shotgun (WGS) entry which is preliminary data.</text>
</comment>
<dbReference type="EMBL" id="CAXLJM020000053">
    <property type="protein sequence ID" value="CAL8117080.1"/>
    <property type="molecule type" value="Genomic_DNA"/>
</dbReference>
<keyword evidence="2 5" id="KW-0863">Zinc-finger</keyword>
<dbReference type="Pfam" id="PF05485">
    <property type="entry name" value="THAP"/>
    <property type="match status" value="1"/>
</dbReference>
<dbReference type="Proteomes" id="UP001642540">
    <property type="component" value="Unassembled WGS sequence"/>
</dbReference>
<keyword evidence="4 5" id="KW-0238">DNA-binding</keyword>
<sequence>MRPKQFCIVCNKNNVDSMKTLWRFPTTPEARKTWIKELKLEDTKISAATKVCDLHFTRNQFFRCHLKRGAVPSLNARLTQQGVNIRQPIPITPRPSQNGLVLLLAAPPVPLTPVPVLQLPPNQTASSSTKAPKAYKKRQSKKKVSDLPYGDNVPPENESEELDPIPESLMQFLQFSLKKKVAEKVLKNLQSVKRFCGKLVSEIESADQHNNSQSQCQQPKQERKRRKLDDGEWSDEEEEDYLNLIPEVKLEVGDPLEEQKNIDVDKDEVNGENHQIKTEVDSADEQDESVLGL</sequence>
<dbReference type="InterPro" id="IPR026516">
    <property type="entry name" value="THAP1/10"/>
</dbReference>
<evidence type="ECO:0000259" key="7">
    <source>
        <dbReference type="PROSITE" id="PS50950"/>
    </source>
</evidence>
<dbReference type="Gene3D" id="6.20.210.20">
    <property type="entry name" value="THAP domain"/>
    <property type="match status" value="1"/>
</dbReference>
<evidence type="ECO:0000256" key="4">
    <source>
        <dbReference type="ARBA" id="ARBA00023125"/>
    </source>
</evidence>
<evidence type="ECO:0000256" key="6">
    <source>
        <dbReference type="SAM" id="MobiDB-lite"/>
    </source>
</evidence>
<evidence type="ECO:0000256" key="1">
    <source>
        <dbReference type="ARBA" id="ARBA00022723"/>
    </source>
</evidence>
<dbReference type="SMART" id="SM00980">
    <property type="entry name" value="THAP"/>
    <property type="match status" value="1"/>
</dbReference>
<feature type="region of interest" description="Disordered" evidence="6">
    <location>
        <begin position="115"/>
        <end position="163"/>
    </location>
</feature>
<gene>
    <name evidence="8" type="ORF">ODALV1_LOCUS17525</name>
</gene>
<reference evidence="8 9" key="1">
    <citation type="submission" date="2024-08" db="EMBL/GenBank/DDBJ databases">
        <authorList>
            <person name="Cucini C."/>
            <person name="Frati F."/>
        </authorList>
    </citation>
    <scope>NUCLEOTIDE SEQUENCE [LARGE SCALE GENOMIC DNA]</scope>
</reference>
<feature type="region of interest" description="Disordered" evidence="6">
    <location>
        <begin position="206"/>
        <end position="293"/>
    </location>
</feature>
<feature type="compositionally biased region" description="Acidic residues" evidence="6">
    <location>
        <begin position="281"/>
        <end position="293"/>
    </location>
</feature>
<evidence type="ECO:0000256" key="2">
    <source>
        <dbReference type="ARBA" id="ARBA00022771"/>
    </source>
</evidence>
<dbReference type="PROSITE" id="PS50950">
    <property type="entry name" value="ZF_THAP"/>
    <property type="match status" value="1"/>
</dbReference>
<feature type="compositionally biased region" description="Basic residues" evidence="6">
    <location>
        <begin position="133"/>
        <end position="142"/>
    </location>
</feature>
<feature type="compositionally biased region" description="Polar residues" evidence="6">
    <location>
        <begin position="208"/>
        <end position="219"/>
    </location>
</feature>
<evidence type="ECO:0000313" key="8">
    <source>
        <dbReference type="EMBL" id="CAL8117080.1"/>
    </source>
</evidence>
<keyword evidence="3" id="KW-0862">Zinc</keyword>
<accession>A0ABP1R1J7</accession>
<keyword evidence="1" id="KW-0479">Metal-binding</keyword>
<protein>
    <recommendedName>
        <fullName evidence="7">THAP-type domain-containing protein</fullName>
    </recommendedName>
</protein>
<dbReference type="PANTHER" id="PTHR46600:SF11">
    <property type="entry name" value="THAP DOMAIN-CONTAINING PROTEIN 10"/>
    <property type="match status" value="1"/>
</dbReference>
<feature type="compositionally biased region" description="Basic and acidic residues" evidence="6">
    <location>
        <begin position="248"/>
        <end position="280"/>
    </location>
</feature>
<dbReference type="InterPro" id="IPR038441">
    <property type="entry name" value="THAP_Znf_sf"/>
</dbReference>
<dbReference type="SUPFAM" id="SSF57716">
    <property type="entry name" value="Glucocorticoid receptor-like (DNA-binding domain)"/>
    <property type="match status" value="1"/>
</dbReference>
<feature type="domain" description="THAP-type" evidence="7">
    <location>
        <begin position="2"/>
        <end position="75"/>
    </location>
</feature>
<evidence type="ECO:0000256" key="3">
    <source>
        <dbReference type="ARBA" id="ARBA00022833"/>
    </source>
</evidence>
<name>A0ABP1R1J7_9HEXA</name>
<feature type="compositionally biased region" description="Acidic residues" evidence="6">
    <location>
        <begin position="231"/>
        <end position="241"/>
    </location>
</feature>
<dbReference type="InterPro" id="IPR006612">
    <property type="entry name" value="THAP_Znf"/>
</dbReference>
<evidence type="ECO:0000313" key="9">
    <source>
        <dbReference type="Proteomes" id="UP001642540"/>
    </source>
</evidence>
<proteinExistence type="predicted"/>
<dbReference type="SMART" id="SM00692">
    <property type="entry name" value="DM3"/>
    <property type="match status" value="1"/>
</dbReference>
<organism evidence="8 9">
    <name type="scientific">Orchesella dallaii</name>
    <dbReference type="NCBI Taxonomy" id="48710"/>
    <lineage>
        <taxon>Eukaryota</taxon>
        <taxon>Metazoa</taxon>
        <taxon>Ecdysozoa</taxon>
        <taxon>Arthropoda</taxon>
        <taxon>Hexapoda</taxon>
        <taxon>Collembola</taxon>
        <taxon>Entomobryomorpha</taxon>
        <taxon>Entomobryoidea</taxon>
        <taxon>Orchesellidae</taxon>
        <taxon>Orchesellinae</taxon>
        <taxon>Orchesella</taxon>
    </lineage>
</organism>
<evidence type="ECO:0000256" key="5">
    <source>
        <dbReference type="PROSITE-ProRule" id="PRU00309"/>
    </source>
</evidence>
<dbReference type="PANTHER" id="PTHR46600">
    <property type="entry name" value="THAP DOMAIN-CONTAINING"/>
    <property type="match status" value="1"/>
</dbReference>